<dbReference type="Gene3D" id="3.30.1330.120">
    <property type="entry name" value="2-methylcitrate dehydratase PrpD"/>
    <property type="match status" value="1"/>
</dbReference>
<dbReference type="InterPro" id="IPR042183">
    <property type="entry name" value="MmgE/PrpD_sf_1"/>
</dbReference>
<dbReference type="Proteomes" id="UP001064087">
    <property type="component" value="Chromosome"/>
</dbReference>
<dbReference type="InterPro" id="IPR045336">
    <property type="entry name" value="MmgE_PrpD_N"/>
</dbReference>
<evidence type="ECO:0000313" key="5">
    <source>
        <dbReference type="Proteomes" id="UP001064087"/>
    </source>
</evidence>
<dbReference type="EMBL" id="CP106738">
    <property type="protein sequence ID" value="UXX83166.1"/>
    <property type="molecule type" value="Genomic_DNA"/>
</dbReference>
<reference evidence="4" key="1">
    <citation type="submission" date="2022-10" db="EMBL/GenBank/DDBJ databases">
        <title>Roseovarius pelagicus sp. nov., isolated from Arctic seawater.</title>
        <authorList>
            <person name="Hong Y.W."/>
            <person name="Hwang C.Y."/>
        </authorList>
    </citation>
    <scope>NUCLEOTIDE SEQUENCE</scope>
    <source>
        <strain evidence="4">HL-MP18</strain>
    </source>
</reference>
<sequence>MTMRFAEWITTLPNDNLPHEVIARATDCILDIIGCSLVGFNAPGTTSARAAAELNFRGGDAPVYFSDRSMGATGAAFANSAAASMLDLDDGHRLAMGHPGAAVVPVALAIASEIGASNAELLAAIVIGYEISVRLGAGEIRKSHHTGNWTTFGAVATAARLRGLNKEQIAHALAIAAYHGPRLRSLTESAEMGSHVKESIPWSVVTGMIATDLARAGFTGSRDALDLPDRFDSKVALDGLGTEFHINGVYFKRFSTCRWTHTSVDGLMQLMQERQVSANEIQAIEVMTFREAVSLNNRASPPSLESAQYSLPFSLGVAATLGHDHLSPMTVDVLHHKAAVELARKVKVIHSTEMDSYLPLRTPARVRVCARGEWVEKLVIDAWGDSGSSTARADLRAKFQSLASKTLNPPAIEAIIAAVGEVHLRGVRPLNQALTNPEVLNEAWR</sequence>
<evidence type="ECO:0000259" key="3">
    <source>
        <dbReference type="Pfam" id="PF19305"/>
    </source>
</evidence>
<protein>
    <submittedName>
        <fullName evidence="4">MmgE/PrpD family protein</fullName>
    </submittedName>
</protein>
<comment type="similarity">
    <text evidence="1">Belongs to the PrpD family.</text>
</comment>
<dbReference type="InterPro" id="IPR005656">
    <property type="entry name" value="MmgE_PrpD"/>
</dbReference>
<dbReference type="Pfam" id="PF19305">
    <property type="entry name" value="MmgE_PrpD_C"/>
    <property type="match status" value="1"/>
</dbReference>
<evidence type="ECO:0000259" key="2">
    <source>
        <dbReference type="Pfam" id="PF03972"/>
    </source>
</evidence>
<dbReference type="InterPro" id="IPR036148">
    <property type="entry name" value="MmgE/PrpD_sf"/>
</dbReference>
<name>A0ABY6DAL1_9RHOB</name>
<organism evidence="4 5">
    <name type="scientific">Roseovarius pelagicus</name>
    <dbReference type="NCBI Taxonomy" id="2980108"/>
    <lineage>
        <taxon>Bacteria</taxon>
        <taxon>Pseudomonadati</taxon>
        <taxon>Pseudomonadota</taxon>
        <taxon>Alphaproteobacteria</taxon>
        <taxon>Rhodobacterales</taxon>
        <taxon>Roseobacteraceae</taxon>
        <taxon>Roseovarius</taxon>
    </lineage>
</organism>
<evidence type="ECO:0000313" key="4">
    <source>
        <dbReference type="EMBL" id="UXX83166.1"/>
    </source>
</evidence>
<dbReference type="RefSeq" id="WP_263047858.1">
    <property type="nucleotide sequence ID" value="NZ_CP106738.1"/>
</dbReference>
<dbReference type="SUPFAM" id="SSF103378">
    <property type="entry name" value="2-methylcitrate dehydratase PrpD"/>
    <property type="match status" value="1"/>
</dbReference>
<dbReference type="PANTHER" id="PTHR16943:SF8">
    <property type="entry name" value="2-METHYLCITRATE DEHYDRATASE"/>
    <property type="match status" value="1"/>
</dbReference>
<dbReference type="Pfam" id="PF03972">
    <property type="entry name" value="MmgE_PrpD_N"/>
    <property type="match status" value="1"/>
</dbReference>
<feature type="domain" description="MmgE/PrpD C-terminal" evidence="3">
    <location>
        <begin position="254"/>
        <end position="415"/>
    </location>
</feature>
<dbReference type="InterPro" id="IPR042188">
    <property type="entry name" value="MmgE/PrpD_sf_2"/>
</dbReference>
<gene>
    <name evidence="4" type="ORF">N7U68_19170</name>
</gene>
<proteinExistence type="inferred from homology"/>
<accession>A0ABY6DAL1</accession>
<dbReference type="PANTHER" id="PTHR16943">
    <property type="entry name" value="2-METHYLCITRATE DEHYDRATASE-RELATED"/>
    <property type="match status" value="1"/>
</dbReference>
<dbReference type="Gene3D" id="1.10.4100.10">
    <property type="entry name" value="2-methylcitrate dehydratase PrpD"/>
    <property type="match status" value="1"/>
</dbReference>
<feature type="domain" description="MmgE/PrpD N-terminal" evidence="2">
    <location>
        <begin position="4"/>
        <end position="231"/>
    </location>
</feature>
<evidence type="ECO:0000256" key="1">
    <source>
        <dbReference type="ARBA" id="ARBA00006174"/>
    </source>
</evidence>
<dbReference type="InterPro" id="IPR045337">
    <property type="entry name" value="MmgE_PrpD_C"/>
</dbReference>
<keyword evidence="5" id="KW-1185">Reference proteome</keyword>